<dbReference type="AlphaFoldDB" id="A0A4Q6Y5P1"/>
<dbReference type="Proteomes" id="UP000292085">
    <property type="component" value="Unassembled WGS sequence"/>
</dbReference>
<dbReference type="Gene3D" id="3.40.50.720">
    <property type="entry name" value="NAD(P)-binding Rossmann-like Domain"/>
    <property type="match status" value="1"/>
</dbReference>
<organism evidence="3 4">
    <name type="scientific">Sphingomonas populi</name>
    <dbReference type="NCBI Taxonomy" id="2484750"/>
    <lineage>
        <taxon>Bacteria</taxon>
        <taxon>Pseudomonadati</taxon>
        <taxon>Pseudomonadota</taxon>
        <taxon>Alphaproteobacteria</taxon>
        <taxon>Sphingomonadales</taxon>
        <taxon>Sphingomonadaceae</taxon>
        <taxon>Sphingomonas</taxon>
    </lineage>
</organism>
<dbReference type="InterPro" id="IPR020904">
    <property type="entry name" value="Sc_DH/Rdtase_CS"/>
</dbReference>
<dbReference type="PRINTS" id="PR00081">
    <property type="entry name" value="GDHRDH"/>
</dbReference>
<evidence type="ECO:0000313" key="3">
    <source>
        <dbReference type="EMBL" id="RZF64747.1"/>
    </source>
</evidence>
<sequence length="256" mass="26073">MSAAAGPVRAGRTAVITGAASGIGAALARHAARQGMAVAACDRDAAGLKRLRGDLVAASVPHALHLLDVTDPSAMAGFADAAQRLAPVTLLFANAGMLRMGSVLRTPLDQWRGLFDVNLIGTVIALQAFVPTMIEHGEPACAVVTGSTASMTTAPDLAAYCATKYALWPIVEALASELAGTRVGASLLMPGAVATGIFAHDNPNRTAPADSISPERVAEIAFAGATAGLAKILTHPAFTKAAEARFTRVLDELAGK</sequence>
<evidence type="ECO:0000313" key="4">
    <source>
        <dbReference type="Proteomes" id="UP000292085"/>
    </source>
</evidence>
<dbReference type="PROSITE" id="PS00061">
    <property type="entry name" value="ADH_SHORT"/>
    <property type="match status" value="1"/>
</dbReference>
<keyword evidence="2" id="KW-0560">Oxidoreductase</keyword>
<dbReference type="EMBL" id="SGIS01000011">
    <property type="protein sequence ID" value="RZF64747.1"/>
    <property type="molecule type" value="Genomic_DNA"/>
</dbReference>
<dbReference type="PANTHER" id="PTHR44196">
    <property type="entry name" value="DEHYDROGENASE/REDUCTASE SDR FAMILY MEMBER 7B"/>
    <property type="match status" value="1"/>
</dbReference>
<protein>
    <submittedName>
        <fullName evidence="3">SDR family NAD(P)-dependent oxidoreductase</fullName>
    </submittedName>
</protein>
<dbReference type="SUPFAM" id="SSF51735">
    <property type="entry name" value="NAD(P)-binding Rossmann-fold domains"/>
    <property type="match status" value="1"/>
</dbReference>
<dbReference type="InterPro" id="IPR036291">
    <property type="entry name" value="NAD(P)-bd_dom_sf"/>
</dbReference>
<dbReference type="PANTHER" id="PTHR44196:SF1">
    <property type="entry name" value="DEHYDROGENASE_REDUCTASE SDR FAMILY MEMBER 7B"/>
    <property type="match status" value="1"/>
</dbReference>
<reference evidence="3 4" key="1">
    <citation type="submission" date="2019-02" db="EMBL/GenBank/DDBJ databases">
        <authorList>
            <person name="Li Y."/>
        </authorList>
    </citation>
    <scope>NUCLEOTIDE SEQUENCE [LARGE SCALE GENOMIC DNA]</scope>
    <source>
        <strain evidence="3 4">3-7</strain>
    </source>
</reference>
<comment type="similarity">
    <text evidence="1">Belongs to the short-chain dehydrogenases/reductases (SDR) family.</text>
</comment>
<accession>A0A4Q6Y5P1</accession>
<gene>
    <name evidence="3" type="ORF">EWE75_09000</name>
</gene>
<evidence type="ECO:0000256" key="2">
    <source>
        <dbReference type="ARBA" id="ARBA00023002"/>
    </source>
</evidence>
<keyword evidence="4" id="KW-1185">Reference proteome</keyword>
<comment type="caution">
    <text evidence="3">The sequence shown here is derived from an EMBL/GenBank/DDBJ whole genome shotgun (WGS) entry which is preliminary data.</text>
</comment>
<dbReference type="RefSeq" id="WP_130156629.1">
    <property type="nucleotide sequence ID" value="NZ_SGIS01000011.1"/>
</dbReference>
<proteinExistence type="inferred from homology"/>
<dbReference type="GO" id="GO:0016491">
    <property type="term" value="F:oxidoreductase activity"/>
    <property type="evidence" value="ECO:0007669"/>
    <property type="project" value="UniProtKB-KW"/>
</dbReference>
<evidence type="ECO:0000256" key="1">
    <source>
        <dbReference type="ARBA" id="ARBA00006484"/>
    </source>
</evidence>
<name>A0A4Q6Y5P1_9SPHN</name>
<dbReference type="OrthoDB" id="7191281at2"/>
<dbReference type="GO" id="GO:0016020">
    <property type="term" value="C:membrane"/>
    <property type="evidence" value="ECO:0007669"/>
    <property type="project" value="TreeGrafter"/>
</dbReference>
<dbReference type="InterPro" id="IPR002347">
    <property type="entry name" value="SDR_fam"/>
</dbReference>
<dbReference type="Pfam" id="PF00106">
    <property type="entry name" value="adh_short"/>
    <property type="match status" value="1"/>
</dbReference>